<gene>
    <name evidence="1" type="ORF">EVAR_13275_1</name>
</gene>
<name>A0A4C1YQR7_EUMVA</name>
<accession>A0A4C1YQR7</accession>
<reference evidence="1 2" key="1">
    <citation type="journal article" date="2019" name="Commun. Biol.">
        <title>The bagworm genome reveals a unique fibroin gene that provides high tensile strength.</title>
        <authorList>
            <person name="Kono N."/>
            <person name="Nakamura H."/>
            <person name="Ohtoshi R."/>
            <person name="Tomita M."/>
            <person name="Numata K."/>
            <person name="Arakawa K."/>
        </authorList>
    </citation>
    <scope>NUCLEOTIDE SEQUENCE [LARGE SCALE GENOMIC DNA]</scope>
</reference>
<organism evidence="1 2">
    <name type="scientific">Eumeta variegata</name>
    <name type="common">Bagworm moth</name>
    <name type="synonym">Eumeta japonica</name>
    <dbReference type="NCBI Taxonomy" id="151549"/>
    <lineage>
        <taxon>Eukaryota</taxon>
        <taxon>Metazoa</taxon>
        <taxon>Ecdysozoa</taxon>
        <taxon>Arthropoda</taxon>
        <taxon>Hexapoda</taxon>
        <taxon>Insecta</taxon>
        <taxon>Pterygota</taxon>
        <taxon>Neoptera</taxon>
        <taxon>Endopterygota</taxon>
        <taxon>Lepidoptera</taxon>
        <taxon>Glossata</taxon>
        <taxon>Ditrysia</taxon>
        <taxon>Tineoidea</taxon>
        <taxon>Psychidae</taxon>
        <taxon>Oiketicinae</taxon>
        <taxon>Eumeta</taxon>
    </lineage>
</organism>
<evidence type="ECO:0000313" key="2">
    <source>
        <dbReference type="Proteomes" id="UP000299102"/>
    </source>
</evidence>
<dbReference type="STRING" id="151549.A0A4C1YQR7"/>
<comment type="caution">
    <text evidence="1">The sequence shown here is derived from an EMBL/GenBank/DDBJ whole genome shotgun (WGS) entry which is preliminary data.</text>
</comment>
<dbReference type="EMBL" id="BGZK01001323">
    <property type="protein sequence ID" value="GBP77252.1"/>
    <property type="molecule type" value="Genomic_DNA"/>
</dbReference>
<sequence>MELIELQENSLLKSKFEDAEQWRRYTTRGRRRHQARGRRRSPMPSAATDAELCDFYKKYFEEDHFPQLRKFARFYKCEKFFLMMKVNTSKHRTSLTDDNLENSLRFGISGINPTSMN</sequence>
<protein>
    <submittedName>
        <fullName evidence="1">Uncharacterized protein</fullName>
    </submittedName>
</protein>
<dbReference type="OrthoDB" id="1101576at2759"/>
<proteinExistence type="predicted"/>
<evidence type="ECO:0000313" key="1">
    <source>
        <dbReference type="EMBL" id="GBP77252.1"/>
    </source>
</evidence>
<dbReference type="AlphaFoldDB" id="A0A4C1YQR7"/>
<keyword evidence="2" id="KW-1185">Reference proteome</keyword>
<dbReference type="Proteomes" id="UP000299102">
    <property type="component" value="Unassembled WGS sequence"/>
</dbReference>